<evidence type="ECO:0000313" key="8">
    <source>
        <dbReference type="EMBL" id="MBR0575324.1"/>
    </source>
</evidence>
<gene>
    <name evidence="8" type="ORF">KCG48_03120</name>
</gene>
<sequence>MALLELYWVFVQIGAFAFGGGYAVLPLIQRFVVEERGWLNMKEMTDLVSISQMTPGPIAINSATFVGTKVAGIPGAIVATLGNVTPQFILMMILAFFIFRDKKIGFLDKMLKGLKPGIVGLIAIAAISMFKSSLFEGGVISLSGLSVVAAAAFVTGFVLKLWKRFDLIVLILLGAVMGVVGNLLLVGFPS</sequence>
<dbReference type="PANTHER" id="PTHR43663">
    <property type="entry name" value="CHROMATE TRANSPORT PROTEIN-RELATED"/>
    <property type="match status" value="1"/>
</dbReference>
<reference evidence="8" key="1">
    <citation type="submission" date="2021-04" db="EMBL/GenBank/DDBJ databases">
        <title>Proteiniclasticum sedimins sp. nov., an obligate anaerobic bacterium isolated from anaerobic sludge.</title>
        <authorList>
            <person name="Liu J."/>
        </authorList>
    </citation>
    <scope>NUCLEOTIDE SEQUENCE</scope>
    <source>
        <strain evidence="8">BAD-10</strain>
    </source>
</reference>
<dbReference type="Proteomes" id="UP000675379">
    <property type="component" value="Unassembled WGS sequence"/>
</dbReference>
<dbReference type="AlphaFoldDB" id="A0A941HPG6"/>
<evidence type="ECO:0000256" key="5">
    <source>
        <dbReference type="ARBA" id="ARBA00022989"/>
    </source>
</evidence>
<evidence type="ECO:0000256" key="4">
    <source>
        <dbReference type="ARBA" id="ARBA00022692"/>
    </source>
</evidence>
<comment type="caution">
    <text evidence="8">The sequence shown here is derived from an EMBL/GenBank/DDBJ whole genome shotgun (WGS) entry which is preliminary data.</text>
</comment>
<dbReference type="GO" id="GO:0015109">
    <property type="term" value="F:chromate transmembrane transporter activity"/>
    <property type="evidence" value="ECO:0007669"/>
    <property type="project" value="InterPro"/>
</dbReference>
<keyword evidence="6 7" id="KW-0472">Membrane</keyword>
<comment type="subcellular location">
    <subcellularLocation>
        <location evidence="1">Cell membrane</location>
        <topology evidence="1">Multi-pass membrane protein</topology>
    </subcellularLocation>
</comment>
<evidence type="ECO:0000256" key="2">
    <source>
        <dbReference type="ARBA" id="ARBA00005262"/>
    </source>
</evidence>
<evidence type="ECO:0000256" key="3">
    <source>
        <dbReference type="ARBA" id="ARBA00022475"/>
    </source>
</evidence>
<organism evidence="8 9">
    <name type="scientific">Proteiniclasticum sediminis</name>
    <dbReference type="NCBI Taxonomy" id="2804028"/>
    <lineage>
        <taxon>Bacteria</taxon>
        <taxon>Bacillati</taxon>
        <taxon>Bacillota</taxon>
        <taxon>Clostridia</taxon>
        <taxon>Eubacteriales</taxon>
        <taxon>Clostridiaceae</taxon>
        <taxon>Proteiniclasticum</taxon>
    </lineage>
</organism>
<keyword evidence="5 7" id="KW-1133">Transmembrane helix</keyword>
<keyword evidence="3" id="KW-1003">Cell membrane</keyword>
<feature type="transmembrane region" description="Helical" evidence="7">
    <location>
        <begin position="73"/>
        <end position="99"/>
    </location>
</feature>
<dbReference type="InterPro" id="IPR052518">
    <property type="entry name" value="CHR_Transporter"/>
</dbReference>
<dbReference type="EMBL" id="JAGSCS010000003">
    <property type="protein sequence ID" value="MBR0575324.1"/>
    <property type="molecule type" value="Genomic_DNA"/>
</dbReference>
<dbReference type="PANTHER" id="PTHR43663:SF1">
    <property type="entry name" value="CHROMATE TRANSPORTER"/>
    <property type="match status" value="1"/>
</dbReference>
<dbReference type="GO" id="GO:0005886">
    <property type="term" value="C:plasma membrane"/>
    <property type="evidence" value="ECO:0007669"/>
    <property type="project" value="UniProtKB-SubCell"/>
</dbReference>
<proteinExistence type="inferred from homology"/>
<evidence type="ECO:0000256" key="7">
    <source>
        <dbReference type="SAM" id="Phobius"/>
    </source>
</evidence>
<feature type="transmembrane region" description="Helical" evidence="7">
    <location>
        <begin position="6"/>
        <end position="27"/>
    </location>
</feature>
<feature type="transmembrane region" description="Helical" evidence="7">
    <location>
        <begin position="142"/>
        <end position="162"/>
    </location>
</feature>
<dbReference type="InterPro" id="IPR003370">
    <property type="entry name" value="Chromate_transpt"/>
</dbReference>
<name>A0A941HPG6_9CLOT</name>
<dbReference type="Pfam" id="PF02417">
    <property type="entry name" value="Chromate_transp"/>
    <property type="match status" value="1"/>
</dbReference>
<keyword evidence="9" id="KW-1185">Reference proteome</keyword>
<keyword evidence="4 7" id="KW-0812">Transmembrane</keyword>
<feature type="transmembrane region" description="Helical" evidence="7">
    <location>
        <begin position="111"/>
        <end position="130"/>
    </location>
</feature>
<evidence type="ECO:0000313" key="9">
    <source>
        <dbReference type="Proteomes" id="UP000675379"/>
    </source>
</evidence>
<feature type="transmembrane region" description="Helical" evidence="7">
    <location>
        <begin position="167"/>
        <end position="188"/>
    </location>
</feature>
<evidence type="ECO:0000256" key="6">
    <source>
        <dbReference type="ARBA" id="ARBA00023136"/>
    </source>
</evidence>
<protein>
    <submittedName>
        <fullName evidence="8">Chromate transporter</fullName>
    </submittedName>
</protein>
<accession>A0A941HPG6</accession>
<evidence type="ECO:0000256" key="1">
    <source>
        <dbReference type="ARBA" id="ARBA00004651"/>
    </source>
</evidence>
<comment type="similarity">
    <text evidence="2">Belongs to the chromate ion transporter (CHR) (TC 2.A.51) family.</text>
</comment>